<evidence type="ECO:0000256" key="3">
    <source>
        <dbReference type="ARBA" id="ARBA00022558"/>
    </source>
</evidence>
<protein>
    <submittedName>
        <fullName evidence="12">Molecular chaperone</fullName>
    </submittedName>
</protein>
<keyword evidence="5" id="KW-0574">Periplasm</keyword>
<evidence type="ECO:0000256" key="9">
    <source>
        <dbReference type="SAM" id="SignalP"/>
    </source>
</evidence>
<gene>
    <name evidence="12" type="ORF">CS053_17295</name>
</gene>
<dbReference type="Proteomes" id="UP000321807">
    <property type="component" value="Chromosome"/>
</dbReference>
<feature type="signal peptide" evidence="9">
    <location>
        <begin position="1"/>
        <end position="26"/>
    </location>
</feature>
<comment type="similarity">
    <text evidence="2 8">Belongs to the periplasmic pilus chaperone family.</text>
</comment>
<sequence length="251" mass="27058">MNKPIRVLVSALVALGCALSIAPARANVIIAGTRVIFPAKDGEVTVRLTNDNAKPALVEAWIDNGDPRSTPDKVETPFLITPPLFRMDAHKDQSLRILFTHSPKPLPTDRESVFWLNVLEIPPKPSGPQAVGKNYLQLAIRSRLKLFYRPAGLAGDPMKAPAELSFKATMDGTGHALQIHNPTPYYITIVQLSVNVGGKSYTGKTGMVAPMSDLRLDVPELQQSPAAGSAIQFNTINDYGANVALKSTVSP</sequence>
<feature type="chain" id="PRO_5023006839" evidence="9">
    <location>
        <begin position="27"/>
        <end position="251"/>
    </location>
</feature>
<dbReference type="InterPro" id="IPR018046">
    <property type="entry name" value="Pili_assmbl_chaperone_CS"/>
</dbReference>
<dbReference type="Pfam" id="PF02753">
    <property type="entry name" value="PapD_C"/>
    <property type="match status" value="1"/>
</dbReference>
<evidence type="ECO:0000256" key="5">
    <source>
        <dbReference type="ARBA" id="ARBA00022764"/>
    </source>
</evidence>
<evidence type="ECO:0000256" key="1">
    <source>
        <dbReference type="ARBA" id="ARBA00004418"/>
    </source>
</evidence>
<dbReference type="InterPro" id="IPR013783">
    <property type="entry name" value="Ig-like_fold"/>
</dbReference>
<dbReference type="PRINTS" id="PR00969">
    <property type="entry name" value="CHAPERONPILI"/>
</dbReference>
<dbReference type="GO" id="GO:0030288">
    <property type="term" value="C:outer membrane-bounded periplasmic space"/>
    <property type="evidence" value="ECO:0007669"/>
    <property type="project" value="InterPro"/>
</dbReference>
<keyword evidence="7" id="KW-0393">Immunoglobulin domain</keyword>
<dbReference type="Pfam" id="PF00345">
    <property type="entry name" value="PapD_N"/>
    <property type="match status" value="1"/>
</dbReference>
<name>A0A5B9E150_9GAMM</name>
<dbReference type="InterPro" id="IPR016148">
    <property type="entry name" value="Pili_assmbl_chaperone_C"/>
</dbReference>
<dbReference type="InterPro" id="IPR050643">
    <property type="entry name" value="Periplasmic_pilus_chap"/>
</dbReference>
<dbReference type="SUPFAM" id="SSF49584">
    <property type="entry name" value="Periplasmic chaperone C-domain"/>
    <property type="match status" value="1"/>
</dbReference>
<organism evidence="12 13">
    <name type="scientific">Rhodanobacter glycinis</name>
    <dbReference type="NCBI Taxonomy" id="582702"/>
    <lineage>
        <taxon>Bacteria</taxon>
        <taxon>Pseudomonadati</taxon>
        <taxon>Pseudomonadota</taxon>
        <taxon>Gammaproteobacteria</taxon>
        <taxon>Lysobacterales</taxon>
        <taxon>Rhodanobacteraceae</taxon>
        <taxon>Rhodanobacter</taxon>
    </lineage>
</organism>
<dbReference type="SUPFAM" id="SSF49354">
    <property type="entry name" value="PapD-like"/>
    <property type="match status" value="1"/>
</dbReference>
<dbReference type="Gene3D" id="2.60.40.10">
    <property type="entry name" value="Immunoglobulins"/>
    <property type="match status" value="2"/>
</dbReference>
<evidence type="ECO:0000256" key="8">
    <source>
        <dbReference type="RuleBase" id="RU003918"/>
    </source>
</evidence>
<evidence type="ECO:0000256" key="4">
    <source>
        <dbReference type="ARBA" id="ARBA00022729"/>
    </source>
</evidence>
<dbReference type="InterPro" id="IPR036316">
    <property type="entry name" value="Pili_assmbl_chap_C_dom_sf"/>
</dbReference>
<dbReference type="AlphaFoldDB" id="A0A5B9E150"/>
<dbReference type="InterPro" id="IPR001829">
    <property type="entry name" value="Pili_assmbl_chaperone_bac"/>
</dbReference>
<evidence type="ECO:0000313" key="13">
    <source>
        <dbReference type="Proteomes" id="UP000321807"/>
    </source>
</evidence>
<proteinExistence type="inferred from homology"/>
<evidence type="ECO:0000259" key="11">
    <source>
        <dbReference type="Pfam" id="PF02753"/>
    </source>
</evidence>
<evidence type="ECO:0000256" key="6">
    <source>
        <dbReference type="ARBA" id="ARBA00023186"/>
    </source>
</evidence>
<dbReference type="EMBL" id="CP042807">
    <property type="protein sequence ID" value="QEE26062.1"/>
    <property type="molecule type" value="Genomic_DNA"/>
</dbReference>
<keyword evidence="4 9" id="KW-0732">Signal</keyword>
<accession>A0A5B9E150</accession>
<evidence type="ECO:0000313" key="12">
    <source>
        <dbReference type="EMBL" id="QEE26062.1"/>
    </source>
</evidence>
<dbReference type="InterPro" id="IPR016147">
    <property type="entry name" value="Pili_assmbl_chaperone_N"/>
</dbReference>
<comment type="subcellular location">
    <subcellularLocation>
        <location evidence="1 8">Periplasm</location>
    </subcellularLocation>
</comment>
<dbReference type="InterPro" id="IPR008962">
    <property type="entry name" value="PapD-like_sf"/>
</dbReference>
<evidence type="ECO:0000256" key="7">
    <source>
        <dbReference type="ARBA" id="ARBA00023319"/>
    </source>
</evidence>
<evidence type="ECO:0000259" key="10">
    <source>
        <dbReference type="Pfam" id="PF00345"/>
    </source>
</evidence>
<feature type="domain" description="Pili assembly chaperone C-terminal" evidence="11">
    <location>
        <begin position="179"/>
        <end position="243"/>
    </location>
</feature>
<dbReference type="FunFam" id="2.60.40.10:FF:000458">
    <property type="entry name" value="Molecular chaperone FimC"/>
    <property type="match status" value="1"/>
</dbReference>
<dbReference type="GO" id="GO:0071555">
    <property type="term" value="P:cell wall organization"/>
    <property type="evidence" value="ECO:0007669"/>
    <property type="project" value="InterPro"/>
</dbReference>
<reference evidence="12 13" key="1">
    <citation type="submission" date="2019-08" db="EMBL/GenBank/DDBJ databases">
        <title>Complete genome sequence of Rhodanobacter glycinis strain T01E-68 isolated from tomato root.</title>
        <authorList>
            <person name="Weon H.-Y."/>
            <person name="Lee S.A."/>
        </authorList>
    </citation>
    <scope>NUCLEOTIDE SEQUENCE [LARGE SCALE GENOMIC DNA]</scope>
    <source>
        <strain evidence="12 13">T01E-68</strain>
    </source>
</reference>
<dbReference type="PANTHER" id="PTHR30251:SF2">
    <property type="entry name" value="FIMBRIAL CHAPERONE YADV-RELATED"/>
    <property type="match status" value="1"/>
</dbReference>
<feature type="domain" description="Pili assembly chaperone N-terminal" evidence="10">
    <location>
        <begin position="28"/>
        <end position="153"/>
    </location>
</feature>
<keyword evidence="3" id="KW-1029">Fimbrium biogenesis</keyword>
<dbReference type="RefSeq" id="WP_147628332.1">
    <property type="nucleotide sequence ID" value="NZ_CP042807.1"/>
</dbReference>
<keyword evidence="6 8" id="KW-0143">Chaperone</keyword>
<dbReference type="PANTHER" id="PTHR30251">
    <property type="entry name" value="PILUS ASSEMBLY CHAPERONE"/>
    <property type="match status" value="1"/>
</dbReference>
<evidence type="ECO:0000256" key="2">
    <source>
        <dbReference type="ARBA" id="ARBA00007399"/>
    </source>
</evidence>
<dbReference type="PROSITE" id="PS00635">
    <property type="entry name" value="PILI_CHAPERONE"/>
    <property type="match status" value="1"/>
</dbReference>
<dbReference type="KEGG" id="rgl:CS053_17295"/>
<dbReference type="PROSITE" id="PS51257">
    <property type="entry name" value="PROKAR_LIPOPROTEIN"/>
    <property type="match status" value="1"/>
</dbReference>